<dbReference type="GO" id="GO:0045454">
    <property type="term" value="P:cell redox homeostasis"/>
    <property type="evidence" value="ECO:0007669"/>
    <property type="project" value="TreeGrafter"/>
</dbReference>
<proteinExistence type="predicted"/>
<protein>
    <recommendedName>
        <fullName evidence="6">BTB domain-containing protein</fullName>
    </recommendedName>
</protein>
<dbReference type="PANTHER" id="PTHR43503">
    <property type="entry name" value="MCG48959-RELATED"/>
    <property type="match status" value="1"/>
</dbReference>
<feature type="region of interest" description="Disordered" evidence="3">
    <location>
        <begin position="759"/>
        <end position="834"/>
    </location>
</feature>
<keyword evidence="2" id="KW-0677">Repeat</keyword>
<dbReference type="InterPro" id="IPR015915">
    <property type="entry name" value="Kelch-typ_b-propeller"/>
</dbReference>
<evidence type="ECO:0000256" key="3">
    <source>
        <dbReference type="SAM" id="MobiDB-lite"/>
    </source>
</evidence>
<dbReference type="GO" id="GO:0005739">
    <property type="term" value="C:mitochondrion"/>
    <property type="evidence" value="ECO:0007669"/>
    <property type="project" value="TreeGrafter"/>
</dbReference>
<name>A0A8K0JP12_9TREE</name>
<dbReference type="OrthoDB" id="10001928at2759"/>
<dbReference type="GO" id="GO:0005829">
    <property type="term" value="C:cytosol"/>
    <property type="evidence" value="ECO:0007669"/>
    <property type="project" value="TreeGrafter"/>
</dbReference>
<keyword evidence="5" id="KW-1185">Reference proteome</keyword>
<dbReference type="EMBL" id="JABELV010000028">
    <property type="protein sequence ID" value="KAG7562659.1"/>
    <property type="molecule type" value="Genomic_DNA"/>
</dbReference>
<dbReference type="InterPro" id="IPR011333">
    <property type="entry name" value="SKP1/BTB/POZ_sf"/>
</dbReference>
<comment type="caution">
    <text evidence="4">The sequence shown here is derived from an EMBL/GenBank/DDBJ whole genome shotgun (WGS) entry which is preliminary data.</text>
</comment>
<feature type="region of interest" description="Disordered" evidence="3">
    <location>
        <begin position="646"/>
        <end position="743"/>
    </location>
</feature>
<dbReference type="Proteomes" id="UP000812966">
    <property type="component" value="Unassembled WGS sequence"/>
</dbReference>
<feature type="compositionally biased region" description="Basic and acidic residues" evidence="3">
    <location>
        <begin position="646"/>
        <end position="658"/>
    </location>
</feature>
<feature type="region of interest" description="Disordered" evidence="3">
    <location>
        <begin position="511"/>
        <end position="531"/>
    </location>
</feature>
<sequence length="1053" mass="115541">MHITLEAITSWARKATGDVPEPMVGPSTTLVTIPHPDPLKAREGQTKTQIWVYGGRSVRTAKVTSGLWCLDVETFVWERVGPCDVNGDNGAWPRGRYFHTTDRWRNKLVVFGGMAMTATGNHHSPSVDTPTSSDGPSVHSEEEPCVLNGIWVFDCITRRWTRPDNANVGMNIEEGILEHVENLPAPRYAHTSVVSRGRLVITGGQDLQNEYIMQASILNLDSMTWDPPSEITAHRGSYRSVSVASRYVLEPQTTALKDDYGNPLEALPYSIESEDKGGEIFTYSNSNFTDVRRQIQTSRFESEDGETDLATRDITVQMTSQPQKLPPGLRFPFASVIGHHLIIAGIYLSATEQEYIVWALDLKRARWKKIDAMVLASSNKAGMGAEAESLGGGSWNKAVAWEEAGKLMVFGNKNRSLPEDYEQRAINFDNIAIVDLEVFGIYQPPVRESSCSPRMIPFALKSLRENWSSDYHIVCEDGRALACSRAILSERWPWFKKGWDEACRKAKEVMEGMSPDSDPDLADLTGPGSSAMDKVGNSRFERWKSGLKVEPQTLQLAEPYPVCKALLEYLYTCDLVTPLQHRAPILSALLILAKQYELEDLKRKVVYAMHERLSGSNCLGIYEIASLCACTGLQVRALRMVLAIQKREGRSSTHRRGDSSAGLTPASARGGQGGHYEGNGMNGHGRQGSVGSRMPPSAGSGNPGSQGYAMNLPPSSYRISKSPRTRSPSLSGASLKASPLPIPSENIFTFPPKLARDASPLVADSTPRSLRTVASQPALNAWRDPRAPLMTESQEESSPDARPLQPPVPNDTSELGSGSDYEPPSYRGRPRTASLKSVHHYKSGLANARWSHNGEHDNNKLKPTNHKHSRPRSSTLAANPLRKSVSKSQSISSFFNMPSATSSLTWIGQHLHSRSPSMQGPNISSPNDNALAVMIGPDTASNSIIGTPNTSSSSASSGGSSLAWTDPSEGLVFWQEGDRSKAGTRHQRLCSLGGDDDKDKTPMPKRTLQIDTRLAQKQYRQAHVKQDPPNLRASPRGEMPLFFVPPTQARGVQ</sequence>
<feature type="compositionally biased region" description="Low complexity" evidence="3">
    <location>
        <begin position="951"/>
        <end position="961"/>
    </location>
</feature>
<gene>
    <name evidence="4" type="ORF">FFLO_01926</name>
</gene>
<evidence type="ECO:0000313" key="4">
    <source>
        <dbReference type="EMBL" id="KAG7562659.1"/>
    </source>
</evidence>
<evidence type="ECO:0000313" key="5">
    <source>
        <dbReference type="Proteomes" id="UP000812966"/>
    </source>
</evidence>
<feature type="compositionally biased region" description="Polar residues" evidence="3">
    <location>
        <begin position="119"/>
        <end position="135"/>
    </location>
</feature>
<feature type="region of interest" description="Disordered" evidence="3">
    <location>
        <begin position="849"/>
        <end position="885"/>
    </location>
</feature>
<accession>A0A8K0JP12</accession>
<dbReference type="Gene3D" id="3.30.710.10">
    <property type="entry name" value="Potassium Channel Kv1.1, Chain A"/>
    <property type="match status" value="1"/>
</dbReference>
<feature type="compositionally biased region" description="Gly residues" evidence="3">
    <location>
        <begin position="670"/>
        <end position="688"/>
    </location>
</feature>
<keyword evidence="1" id="KW-0880">Kelch repeat</keyword>
<organism evidence="4 5">
    <name type="scientific">Filobasidium floriforme</name>
    <dbReference type="NCBI Taxonomy" id="5210"/>
    <lineage>
        <taxon>Eukaryota</taxon>
        <taxon>Fungi</taxon>
        <taxon>Dikarya</taxon>
        <taxon>Basidiomycota</taxon>
        <taxon>Agaricomycotina</taxon>
        <taxon>Tremellomycetes</taxon>
        <taxon>Filobasidiales</taxon>
        <taxon>Filobasidiaceae</taxon>
        <taxon>Filobasidium</taxon>
    </lineage>
</organism>
<reference evidence="4" key="1">
    <citation type="submission" date="2020-04" db="EMBL/GenBank/DDBJ databases">
        <title>Analysis of mating type loci in Filobasidium floriforme.</title>
        <authorList>
            <person name="Nowrousian M."/>
        </authorList>
    </citation>
    <scope>NUCLEOTIDE SEQUENCE</scope>
    <source>
        <strain evidence="4">CBS 6242</strain>
    </source>
</reference>
<feature type="region of interest" description="Disordered" evidence="3">
    <location>
        <begin position="984"/>
        <end position="1053"/>
    </location>
</feature>
<feature type="region of interest" description="Disordered" evidence="3">
    <location>
        <begin position="119"/>
        <end position="141"/>
    </location>
</feature>
<evidence type="ECO:0000256" key="2">
    <source>
        <dbReference type="ARBA" id="ARBA00022737"/>
    </source>
</evidence>
<dbReference type="SUPFAM" id="SSF54695">
    <property type="entry name" value="POZ domain"/>
    <property type="match status" value="1"/>
</dbReference>
<dbReference type="PANTHER" id="PTHR43503:SF2">
    <property type="entry name" value="NEGATIVE REGULATOR OF SPORULATION MDS3-RELATED"/>
    <property type="match status" value="1"/>
</dbReference>
<feature type="compositionally biased region" description="Polar residues" evidence="3">
    <location>
        <begin position="766"/>
        <end position="778"/>
    </location>
</feature>
<evidence type="ECO:0008006" key="6">
    <source>
        <dbReference type="Google" id="ProtNLM"/>
    </source>
</evidence>
<evidence type="ECO:0000256" key="1">
    <source>
        <dbReference type="ARBA" id="ARBA00022441"/>
    </source>
</evidence>
<dbReference type="SUPFAM" id="SSF117281">
    <property type="entry name" value="Kelch motif"/>
    <property type="match status" value="1"/>
</dbReference>
<feature type="region of interest" description="Disordered" evidence="3">
    <location>
        <begin position="942"/>
        <end position="962"/>
    </location>
</feature>
<dbReference type="AlphaFoldDB" id="A0A8K0JP12"/>
<dbReference type="Gene3D" id="2.120.10.80">
    <property type="entry name" value="Kelch-type beta propeller"/>
    <property type="match status" value="1"/>
</dbReference>